<keyword evidence="1" id="KW-0805">Transcription regulation</keyword>
<keyword evidence="3" id="KW-0804">Transcription</keyword>
<dbReference type="RefSeq" id="WP_074970246.1">
    <property type="nucleotide sequence ID" value="NZ_CBCRYP010000064.1"/>
</dbReference>
<name>A0A1I3DSY4_9RHOB</name>
<dbReference type="OrthoDB" id="8906692at2"/>
<reference evidence="5 6" key="1">
    <citation type="submission" date="2016-10" db="EMBL/GenBank/DDBJ databases">
        <authorList>
            <person name="de Groot N.N."/>
        </authorList>
    </citation>
    <scope>NUCLEOTIDE SEQUENCE [LARGE SCALE GENOMIC DNA]</scope>
    <source>
        <strain evidence="5 6">DSM 8537</strain>
    </source>
</reference>
<dbReference type="GO" id="GO:0003677">
    <property type="term" value="F:DNA binding"/>
    <property type="evidence" value="ECO:0007669"/>
    <property type="project" value="UniProtKB-KW"/>
</dbReference>
<dbReference type="InterPro" id="IPR036388">
    <property type="entry name" value="WH-like_DNA-bd_sf"/>
</dbReference>
<dbReference type="SUPFAM" id="SSF46785">
    <property type="entry name" value="Winged helix' DNA-binding domain"/>
    <property type="match status" value="1"/>
</dbReference>
<dbReference type="GO" id="GO:0006950">
    <property type="term" value="P:response to stress"/>
    <property type="evidence" value="ECO:0007669"/>
    <property type="project" value="TreeGrafter"/>
</dbReference>
<protein>
    <submittedName>
        <fullName evidence="5">DNA-binding transcriptional regulator, MarR family</fullName>
    </submittedName>
</protein>
<keyword evidence="2 5" id="KW-0238">DNA-binding</keyword>
<evidence type="ECO:0000313" key="5">
    <source>
        <dbReference type="EMBL" id="SFH89857.1"/>
    </source>
</evidence>
<dbReference type="Gene3D" id="1.10.10.10">
    <property type="entry name" value="Winged helix-like DNA-binding domain superfamily/Winged helix DNA-binding domain"/>
    <property type="match status" value="1"/>
</dbReference>
<evidence type="ECO:0000256" key="1">
    <source>
        <dbReference type="ARBA" id="ARBA00023015"/>
    </source>
</evidence>
<dbReference type="STRING" id="34004.SAMN04488021_1423"/>
<dbReference type="AlphaFoldDB" id="A0A1I3DSY4"/>
<dbReference type="InterPro" id="IPR000835">
    <property type="entry name" value="HTH_MarR-typ"/>
</dbReference>
<dbReference type="Proteomes" id="UP000183635">
    <property type="component" value="Unassembled WGS sequence"/>
</dbReference>
<evidence type="ECO:0000313" key="6">
    <source>
        <dbReference type="Proteomes" id="UP000183635"/>
    </source>
</evidence>
<accession>A0A1I3DSY4</accession>
<sequence>MTFDLDSFLPYRLAVAAAQVSDRFSHLYAAEAGLTIPEWRVLAHLHGQEGVSVRDITRRVNLEKSVVSRAASRLERDGLLEKTDNKDDRRLVALRLTSQGRALMDRLGRLALSFQKQLLQELGADAETFSRVLDRLSAPVDVSR</sequence>
<keyword evidence="6" id="KW-1185">Reference proteome</keyword>
<dbReference type="SMART" id="SM00347">
    <property type="entry name" value="HTH_MARR"/>
    <property type="match status" value="1"/>
</dbReference>
<dbReference type="PANTHER" id="PTHR33164:SF57">
    <property type="entry name" value="MARR-FAMILY TRANSCRIPTIONAL REGULATOR"/>
    <property type="match status" value="1"/>
</dbReference>
<dbReference type="PROSITE" id="PS01117">
    <property type="entry name" value="HTH_MARR_1"/>
    <property type="match status" value="1"/>
</dbReference>
<dbReference type="PANTHER" id="PTHR33164">
    <property type="entry name" value="TRANSCRIPTIONAL REGULATOR, MARR FAMILY"/>
    <property type="match status" value="1"/>
</dbReference>
<dbReference type="InterPro" id="IPR039422">
    <property type="entry name" value="MarR/SlyA-like"/>
</dbReference>
<evidence type="ECO:0000259" key="4">
    <source>
        <dbReference type="PROSITE" id="PS50995"/>
    </source>
</evidence>
<gene>
    <name evidence="5" type="ORF">SAMN04488021_1423</name>
</gene>
<organism evidence="5 6">
    <name type="scientific">Paracoccus aminovorans</name>
    <dbReference type="NCBI Taxonomy" id="34004"/>
    <lineage>
        <taxon>Bacteria</taxon>
        <taxon>Pseudomonadati</taxon>
        <taxon>Pseudomonadota</taxon>
        <taxon>Alphaproteobacteria</taxon>
        <taxon>Rhodobacterales</taxon>
        <taxon>Paracoccaceae</taxon>
        <taxon>Paracoccus</taxon>
    </lineage>
</organism>
<dbReference type="InterPro" id="IPR023187">
    <property type="entry name" value="Tscrpt_reg_MarR-type_CS"/>
</dbReference>
<feature type="domain" description="HTH marR-type" evidence="4">
    <location>
        <begin position="6"/>
        <end position="138"/>
    </location>
</feature>
<dbReference type="PRINTS" id="PR00598">
    <property type="entry name" value="HTHMARR"/>
</dbReference>
<dbReference type="GO" id="GO:0003700">
    <property type="term" value="F:DNA-binding transcription factor activity"/>
    <property type="evidence" value="ECO:0007669"/>
    <property type="project" value="InterPro"/>
</dbReference>
<dbReference type="EMBL" id="FOPU01000042">
    <property type="protein sequence ID" value="SFH89857.1"/>
    <property type="molecule type" value="Genomic_DNA"/>
</dbReference>
<dbReference type="InterPro" id="IPR036390">
    <property type="entry name" value="WH_DNA-bd_sf"/>
</dbReference>
<dbReference type="PROSITE" id="PS50995">
    <property type="entry name" value="HTH_MARR_2"/>
    <property type="match status" value="1"/>
</dbReference>
<evidence type="ECO:0000256" key="3">
    <source>
        <dbReference type="ARBA" id="ARBA00023163"/>
    </source>
</evidence>
<evidence type="ECO:0000256" key="2">
    <source>
        <dbReference type="ARBA" id="ARBA00023125"/>
    </source>
</evidence>
<proteinExistence type="predicted"/>
<dbReference type="Pfam" id="PF12802">
    <property type="entry name" value="MarR_2"/>
    <property type="match status" value="1"/>
</dbReference>